<reference evidence="7" key="1">
    <citation type="submission" date="2017-09" db="EMBL/GenBank/DDBJ databases">
        <title>Depth-based differentiation of microbial function through sediment-hosted aquifers and enrichment of novel symbionts in the deep terrestrial subsurface.</title>
        <authorList>
            <person name="Probst A.J."/>
            <person name="Ladd B."/>
            <person name="Jarett J.K."/>
            <person name="Geller-Mcgrath D.E."/>
            <person name="Sieber C.M.K."/>
            <person name="Emerson J.B."/>
            <person name="Anantharaman K."/>
            <person name="Thomas B.C."/>
            <person name="Malmstrom R."/>
            <person name="Stieglmeier M."/>
            <person name="Klingl A."/>
            <person name="Woyke T."/>
            <person name="Ryan C.M."/>
            <person name="Banfield J.F."/>
        </authorList>
    </citation>
    <scope>NUCLEOTIDE SEQUENCE [LARGE SCALE GENOMIC DNA]</scope>
</reference>
<dbReference type="InterPro" id="IPR022973">
    <property type="entry name" value="Ribosomal_uL10_bac"/>
</dbReference>
<dbReference type="GO" id="GO:0005840">
    <property type="term" value="C:ribosome"/>
    <property type="evidence" value="ECO:0007669"/>
    <property type="project" value="UniProtKB-KW"/>
</dbReference>
<comment type="similarity">
    <text evidence="1 5">Belongs to the universal ribosomal protein uL10 family.</text>
</comment>
<gene>
    <name evidence="5 6" type="primary">rplJ</name>
    <name evidence="6" type="ORF">CO020_00320</name>
</gene>
<organism evidence="6 7">
    <name type="scientific">Candidatus Colwellbacteria bacterium CG_4_9_14_0_2_um_filter_50_12</name>
    <dbReference type="NCBI Taxonomy" id="1974538"/>
    <lineage>
        <taxon>Bacteria</taxon>
        <taxon>Candidatus Colwelliibacteriota</taxon>
    </lineage>
</organism>
<dbReference type="InterPro" id="IPR047865">
    <property type="entry name" value="Ribosomal_uL10_bac_type"/>
</dbReference>
<sequence length="166" mass="18153">MAKTKSQKNEIVSKATEDIASAKVLLFADFSGTPVKDLSALRRTLRDAGAKMGVVKKRLLDIVLKGRGINFKAQEFAPGQLATIFVRSDISEAAGPLYRFSKDREKFQILGGFDLLKNELMSAATVKIIGQLPPRPVMLGQLLGTLVAPIRAFMYLVQEKGKRSSS</sequence>
<dbReference type="SUPFAM" id="SSF160369">
    <property type="entry name" value="Ribosomal protein L10-like"/>
    <property type="match status" value="1"/>
</dbReference>
<evidence type="ECO:0000256" key="2">
    <source>
        <dbReference type="ARBA" id="ARBA00022980"/>
    </source>
</evidence>
<proteinExistence type="inferred from homology"/>
<evidence type="ECO:0000256" key="4">
    <source>
        <dbReference type="ARBA" id="ARBA00035202"/>
    </source>
</evidence>
<dbReference type="CDD" id="cd05797">
    <property type="entry name" value="Ribosomal_L10"/>
    <property type="match status" value="1"/>
</dbReference>
<name>A0A2M8G1Z5_9BACT</name>
<evidence type="ECO:0000256" key="3">
    <source>
        <dbReference type="ARBA" id="ARBA00023274"/>
    </source>
</evidence>
<evidence type="ECO:0000256" key="1">
    <source>
        <dbReference type="ARBA" id="ARBA00008889"/>
    </source>
</evidence>
<dbReference type="InterPro" id="IPR001790">
    <property type="entry name" value="Ribosomal_uL10"/>
</dbReference>
<keyword evidence="2 5" id="KW-0689">Ribosomal protein</keyword>
<keyword evidence="3 5" id="KW-0687">Ribonucleoprotein</keyword>
<dbReference type="NCBIfam" id="NF000955">
    <property type="entry name" value="PRK00099.1-1"/>
    <property type="match status" value="1"/>
</dbReference>
<dbReference type="InterPro" id="IPR043141">
    <property type="entry name" value="Ribosomal_uL10-like_sf"/>
</dbReference>
<dbReference type="Proteomes" id="UP000229674">
    <property type="component" value="Unassembled WGS sequence"/>
</dbReference>
<dbReference type="HAMAP" id="MF_00362">
    <property type="entry name" value="Ribosomal_uL10"/>
    <property type="match status" value="1"/>
</dbReference>
<dbReference type="GO" id="GO:0006412">
    <property type="term" value="P:translation"/>
    <property type="evidence" value="ECO:0007669"/>
    <property type="project" value="UniProtKB-UniRule"/>
</dbReference>
<comment type="subunit">
    <text evidence="5">Part of the ribosomal stalk of the 50S ribosomal subunit. The N-terminus interacts with L11 and the large rRNA to form the base of the stalk. The C-terminus forms an elongated spine to which L12 dimers bind in a sequential fashion forming a multimeric L10(L12)X complex.</text>
</comment>
<evidence type="ECO:0000313" key="7">
    <source>
        <dbReference type="Proteomes" id="UP000229674"/>
    </source>
</evidence>
<dbReference type="AlphaFoldDB" id="A0A2M8G1Z5"/>
<comment type="caution">
    <text evidence="6">The sequence shown here is derived from an EMBL/GenBank/DDBJ whole genome shotgun (WGS) entry which is preliminary data.</text>
</comment>
<dbReference type="Gene3D" id="3.30.70.1730">
    <property type="match status" value="1"/>
</dbReference>
<accession>A0A2M8G1Z5</accession>
<evidence type="ECO:0000256" key="5">
    <source>
        <dbReference type="HAMAP-Rule" id="MF_00362"/>
    </source>
</evidence>
<comment type="function">
    <text evidence="5">Forms part of the ribosomal stalk, playing a central role in the interaction of the ribosome with GTP-bound translation factors.</text>
</comment>
<dbReference type="PANTHER" id="PTHR11560">
    <property type="entry name" value="39S RIBOSOMAL PROTEIN L10, MITOCHONDRIAL"/>
    <property type="match status" value="1"/>
</dbReference>
<dbReference type="GO" id="GO:1990904">
    <property type="term" value="C:ribonucleoprotein complex"/>
    <property type="evidence" value="ECO:0007669"/>
    <property type="project" value="UniProtKB-KW"/>
</dbReference>
<protein>
    <recommendedName>
        <fullName evidence="4 5">Large ribosomal subunit protein uL10</fullName>
    </recommendedName>
</protein>
<dbReference type="GO" id="GO:0070180">
    <property type="term" value="F:large ribosomal subunit rRNA binding"/>
    <property type="evidence" value="ECO:0007669"/>
    <property type="project" value="UniProtKB-UniRule"/>
</dbReference>
<keyword evidence="5" id="KW-0694">RNA-binding</keyword>
<evidence type="ECO:0000313" key="6">
    <source>
        <dbReference type="EMBL" id="PJC65502.1"/>
    </source>
</evidence>
<keyword evidence="5" id="KW-0699">rRNA-binding</keyword>
<dbReference type="Pfam" id="PF00466">
    <property type="entry name" value="Ribosomal_L10"/>
    <property type="match status" value="1"/>
</dbReference>
<dbReference type="EMBL" id="PFQX01000013">
    <property type="protein sequence ID" value="PJC65502.1"/>
    <property type="molecule type" value="Genomic_DNA"/>
</dbReference>